<evidence type="ECO:0000313" key="2">
    <source>
        <dbReference type="EMBL" id="GAA1406059.1"/>
    </source>
</evidence>
<reference evidence="2 3" key="1">
    <citation type="journal article" date="2019" name="Int. J. Syst. Evol. Microbiol.">
        <title>The Global Catalogue of Microorganisms (GCM) 10K type strain sequencing project: providing services to taxonomists for standard genome sequencing and annotation.</title>
        <authorList>
            <consortium name="The Broad Institute Genomics Platform"/>
            <consortium name="The Broad Institute Genome Sequencing Center for Infectious Disease"/>
            <person name="Wu L."/>
            <person name="Ma J."/>
        </authorList>
    </citation>
    <scope>NUCLEOTIDE SEQUENCE [LARGE SCALE GENOMIC DNA]</scope>
    <source>
        <strain evidence="2 3">JCM 12393</strain>
    </source>
</reference>
<dbReference type="EMBL" id="BAAAKJ010000304">
    <property type="protein sequence ID" value="GAA1406059.1"/>
    <property type="molecule type" value="Genomic_DNA"/>
</dbReference>
<keyword evidence="3" id="KW-1185">Reference proteome</keyword>
<dbReference type="InterPro" id="IPR029010">
    <property type="entry name" value="ThuA-like"/>
</dbReference>
<feature type="domain" description="ThuA-like" evidence="1">
    <location>
        <begin position="3"/>
        <end position="216"/>
    </location>
</feature>
<name>A0ABN1YDL7_9ACTN</name>
<dbReference type="Pfam" id="PF06283">
    <property type="entry name" value="ThuA"/>
    <property type="match status" value="1"/>
</dbReference>
<evidence type="ECO:0000313" key="3">
    <source>
        <dbReference type="Proteomes" id="UP001499863"/>
    </source>
</evidence>
<dbReference type="PANTHER" id="PTHR40469">
    <property type="entry name" value="SECRETED GLYCOSYL HYDROLASE"/>
    <property type="match status" value="1"/>
</dbReference>
<comment type="caution">
    <text evidence="2">The sequence shown here is derived from an EMBL/GenBank/DDBJ whole genome shotgun (WGS) entry which is preliminary data.</text>
</comment>
<dbReference type="SUPFAM" id="SSF52317">
    <property type="entry name" value="Class I glutamine amidotransferase-like"/>
    <property type="match status" value="1"/>
</dbReference>
<proteinExistence type="predicted"/>
<dbReference type="RefSeq" id="WP_344341029.1">
    <property type="nucleotide sequence ID" value="NZ_BAAAKJ010000304.1"/>
</dbReference>
<evidence type="ECO:0000259" key="1">
    <source>
        <dbReference type="Pfam" id="PF06283"/>
    </source>
</evidence>
<dbReference type="Proteomes" id="UP001499863">
    <property type="component" value="Unassembled WGS sequence"/>
</dbReference>
<accession>A0ABN1YDL7</accession>
<protein>
    <recommendedName>
        <fullName evidence="1">ThuA-like domain-containing protein</fullName>
    </recommendedName>
</protein>
<sequence length="219" mass="24032">MARILIYRRNLRFPHASVVDGTRALGELGERHGFTVDATEDPAVFRPAALRRYAAVVFLSTGGPVLDEAGQDALRAHLTAGHGWLGVHAASSTAYEWPWFEGLVGARFDRHPAIQTAPVRVADPGHPATAHLPARWEWTDEWYDFRSDPRERGARVLLTVDEADYTGAAMGLADRHPLAWCGEHDGAPTFYTALGHAPEAYADRAFRGHLLGGLRHVLG</sequence>
<dbReference type="PANTHER" id="PTHR40469:SF2">
    <property type="entry name" value="GALACTOSE-BINDING DOMAIN-LIKE SUPERFAMILY PROTEIN"/>
    <property type="match status" value="1"/>
</dbReference>
<organism evidence="2 3">
    <name type="scientific">Kitasatospora putterlickiae</name>
    <dbReference type="NCBI Taxonomy" id="221725"/>
    <lineage>
        <taxon>Bacteria</taxon>
        <taxon>Bacillati</taxon>
        <taxon>Actinomycetota</taxon>
        <taxon>Actinomycetes</taxon>
        <taxon>Kitasatosporales</taxon>
        <taxon>Streptomycetaceae</taxon>
        <taxon>Kitasatospora</taxon>
    </lineage>
</organism>
<dbReference type="InterPro" id="IPR029062">
    <property type="entry name" value="Class_I_gatase-like"/>
</dbReference>
<dbReference type="Gene3D" id="3.40.50.880">
    <property type="match status" value="1"/>
</dbReference>
<gene>
    <name evidence="2" type="ORF">GCM10009639_53520</name>
</gene>